<evidence type="ECO:0000256" key="8">
    <source>
        <dbReference type="ARBA" id="ARBA00023015"/>
    </source>
</evidence>
<keyword evidence="11 18" id="KW-0238">DNA-binding</keyword>
<dbReference type="FunFam" id="3.40.309.10:FF:000005">
    <property type="entry name" value="1-pyrroline-5-carboxylate dehydrogenase 1"/>
    <property type="match status" value="1"/>
</dbReference>
<dbReference type="InterPro" id="IPR024090">
    <property type="entry name" value="PRODH_PutA_dom_I"/>
</dbReference>
<sequence>MMDSVKPTYSTPNTSGYISIFSEQTDLQQAIHQAGLLSENECVKRLLKQYNLQEEQRQQISKLALKLAQQLRQKHKSTAKVDVVQGLLQEFSLSSAEGIALMCLAEALLRIPDQATRDELIRDKITQGNWKQHLGNSKLIFVNAAAWGLMLTGKLLQPQQQSLAGVLTNLIERCGRGIIRKAVYAAIEMMGEQFVMGETIEEALVNAKKLEQKGFLYSYDMLGEAALTEQDAQRYFQDYVHAIHHIGQSAQAKEIYKRGGISIKLSALHPRYQRAQIKRVKDELYPCILELACLAKQYNIGLNIDAEESQRLEISLMLLEQLCFEPRLSHWQGIGFVLQAYQKRGHAVVDYVIDLAKRSQRRLMIRLVKGAYWDSEIKKAQIDGLTGFPVFTQKAHTDLSYIVCAEKLLSAPEQIYPQFATHNAHTLATVYTLAGAKNYTDGQYELQCLHGMGEPLYEQVVGPIEQHKLGIPCRIYAPVGSHKTLLAYLVRRLLENGANSSFVHQIANTDLDLETLIADPKDEILKHAEHELDLGQVHPNIRLPQQLYGAQRINAAGFDLENEYNLIQLDQVAFQFKNKQWHSEPMGKQLDQIECLEHYEIFNPANHLDCVGTVKFAQYAHIEQALNNACQIQSTWANWSRYDRGACLLQAADLLDQHKFELLILLNRESGKTYNNALAEIREAIDFMRYYSAQMQNFTADIQIEALGPVLCISPWNFPLAIFLGQISASLVAGNTVIAKPAEQSSLIAAFAIQYLWQAGVPQDVLQMLPGSGEVIAAKLSADPRIQAVLFTGSTTVAKLLQYTLSQRVDQHNQPVTLIAETAGQNAMIIDSSALNEQATMDIVQSAFDSAGQRCSALRLLCVQQDNSEALLEMLKGAIQQLHLGEPYCLETDIGPVIDVEAQEHIIKHIQKLRQKGCPIYQHPAHLSEQPIHGTFVAPTIIELSSLDDLEEEIFGPVLHVLYFKQGQLASLVEAINAKGYGLTMGLHSRIEQHIDCVREHASVGNLYINRNMVGAVVGVQPFGGEGLSGTGPKAGGPLYLYRLMHYCSNKQLNPPFATHSNVLNHSDALPVHNIMQQYSQWLAQQYPQIKLVKTPSICMTEVLELPGPTGESNIYHILARQQILCVASQQNDLLQQIALILSLNSRPVIDIDNPIALTLLNSMPTPLRRHFHCIEHIQQGEFDIALHHGDTQSLLRLQQDIVKRSGPMINIVHMNSGDYEIPIERLMIERVVSINTTAAGGNASLMTMAGF</sequence>
<feature type="domain" description="Aldehyde dehydrogenase" evidence="21">
    <location>
        <begin position="597"/>
        <end position="1041"/>
    </location>
</feature>
<dbReference type="EC" id="1.5.5.2" evidence="18"/>
<dbReference type="InterPro" id="IPR002872">
    <property type="entry name" value="Proline_DH_dom"/>
</dbReference>
<feature type="coiled-coil region" evidence="20">
    <location>
        <begin position="43"/>
        <end position="73"/>
    </location>
</feature>
<keyword evidence="10 18" id="KW-0642">Proline metabolism</keyword>
<dbReference type="Gene3D" id="1.20.5.460">
    <property type="entry name" value="Single helix bin"/>
    <property type="match status" value="1"/>
</dbReference>
<keyword evidence="13" id="KW-0511">Multifunctional enzyme</keyword>
<evidence type="ECO:0000259" key="21">
    <source>
        <dbReference type="Pfam" id="PF00171"/>
    </source>
</evidence>
<comment type="pathway">
    <text evidence="2 18">Amino-acid degradation; L-proline degradation into L-glutamate; L-glutamate from L-proline: step 1/2.</text>
</comment>
<keyword evidence="9 18" id="KW-0520">NAD</keyword>
<evidence type="ECO:0000256" key="11">
    <source>
        <dbReference type="ARBA" id="ARBA00023125"/>
    </source>
</evidence>
<dbReference type="Pfam" id="PF00171">
    <property type="entry name" value="Aldedh"/>
    <property type="match status" value="1"/>
</dbReference>
<evidence type="ECO:0000256" key="15">
    <source>
        <dbReference type="ARBA" id="ARBA00048779"/>
    </source>
</evidence>
<evidence type="ECO:0000256" key="7">
    <source>
        <dbReference type="ARBA" id="ARBA00023002"/>
    </source>
</evidence>
<accession>A0AAW8J8K7</accession>
<dbReference type="NCBIfam" id="NF008869">
    <property type="entry name" value="PRK11904.1"/>
    <property type="match status" value="1"/>
</dbReference>
<feature type="active site" evidence="19">
    <location>
        <position position="821"/>
    </location>
</feature>
<comment type="catalytic activity">
    <reaction evidence="14 18">
        <text>L-glutamate 5-semialdehyde + NAD(+) + H2O = L-glutamate + NADH + 2 H(+)</text>
        <dbReference type="Rhea" id="RHEA:30235"/>
        <dbReference type="ChEBI" id="CHEBI:15377"/>
        <dbReference type="ChEBI" id="CHEBI:15378"/>
        <dbReference type="ChEBI" id="CHEBI:29985"/>
        <dbReference type="ChEBI" id="CHEBI:57540"/>
        <dbReference type="ChEBI" id="CHEBI:57945"/>
        <dbReference type="ChEBI" id="CHEBI:58066"/>
        <dbReference type="EC" id="1.2.1.88"/>
    </reaction>
</comment>
<dbReference type="GO" id="GO:0010133">
    <property type="term" value="P:L-proline catabolic process to L-glutamate"/>
    <property type="evidence" value="ECO:0007669"/>
    <property type="project" value="UniProtKB-UniRule"/>
</dbReference>
<evidence type="ECO:0000256" key="18">
    <source>
        <dbReference type="PIRNR" id="PIRNR000197"/>
    </source>
</evidence>
<evidence type="ECO:0000256" key="12">
    <source>
        <dbReference type="ARBA" id="ARBA00023163"/>
    </source>
</evidence>
<feature type="domain" description="Proline dehydrogenase PutA" evidence="23">
    <location>
        <begin position="84"/>
        <end position="194"/>
    </location>
</feature>
<dbReference type="Gene3D" id="3.40.605.10">
    <property type="entry name" value="Aldehyde Dehydrogenase, Chain A, domain 1"/>
    <property type="match status" value="1"/>
</dbReference>
<evidence type="ECO:0000256" key="14">
    <source>
        <dbReference type="ARBA" id="ARBA00048142"/>
    </source>
</evidence>
<dbReference type="GO" id="GO:0009898">
    <property type="term" value="C:cytoplasmic side of plasma membrane"/>
    <property type="evidence" value="ECO:0007669"/>
    <property type="project" value="TreeGrafter"/>
</dbReference>
<keyword evidence="4 18" id="KW-0678">Repressor</keyword>
<dbReference type="InterPro" id="IPR016162">
    <property type="entry name" value="Ald_DH_N"/>
</dbReference>
<gene>
    <name evidence="25" type="primary">putA</name>
    <name evidence="25" type="ORF">RFH47_08800</name>
</gene>
<evidence type="ECO:0000256" key="4">
    <source>
        <dbReference type="ARBA" id="ARBA00022491"/>
    </source>
</evidence>
<comment type="similarity">
    <text evidence="16 18">In the N-terminal section; belongs to the proline dehydrogenase family.</text>
</comment>
<comment type="function">
    <text evidence="18">Oxidizes proline to glutamate for use as a carbon and nitrogen source.</text>
</comment>
<evidence type="ECO:0000259" key="24">
    <source>
        <dbReference type="Pfam" id="PF18327"/>
    </source>
</evidence>
<comment type="catalytic activity">
    <reaction evidence="15 18">
        <text>L-proline + a quinone = (S)-1-pyrroline-5-carboxylate + a quinol + H(+)</text>
        <dbReference type="Rhea" id="RHEA:23784"/>
        <dbReference type="ChEBI" id="CHEBI:15378"/>
        <dbReference type="ChEBI" id="CHEBI:17388"/>
        <dbReference type="ChEBI" id="CHEBI:24646"/>
        <dbReference type="ChEBI" id="CHEBI:60039"/>
        <dbReference type="ChEBI" id="CHEBI:132124"/>
        <dbReference type="EC" id="1.5.5.2"/>
    </reaction>
</comment>
<dbReference type="PANTHER" id="PTHR42862:SF1">
    <property type="entry name" value="DELTA-1-PYRROLINE-5-CARBOXYLATE DEHYDROGENASE 2, ISOFORM A-RELATED"/>
    <property type="match status" value="1"/>
</dbReference>
<dbReference type="AlphaFoldDB" id="A0AAW8J8K7"/>
<dbReference type="InterPro" id="IPR024082">
    <property type="entry name" value="PRODH_PutA_dom_II"/>
</dbReference>
<evidence type="ECO:0000259" key="23">
    <source>
        <dbReference type="Pfam" id="PF14850"/>
    </source>
</evidence>
<proteinExistence type="inferred from homology"/>
<evidence type="ECO:0000256" key="9">
    <source>
        <dbReference type="ARBA" id="ARBA00023027"/>
    </source>
</evidence>
<evidence type="ECO:0000259" key="22">
    <source>
        <dbReference type="Pfam" id="PF01619"/>
    </source>
</evidence>
<comment type="cofactor">
    <cofactor evidence="1 18">
        <name>FAD</name>
        <dbReference type="ChEBI" id="CHEBI:57692"/>
    </cofactor>
</comment>
<evidence type="ECO:0000256" key="16">
    <source>
        <dbReference type="ARBA" id="ARBA00060889"/>
    </source>
</evidence>
<dbReference type="InterPro" id="IPR015590">
    <property type="entry name" value="Aldehyde_DH_dom"/>
</dbReference>
<dbReference type="EC" id="1.2.1.88" evidence="18"/>
<dbReference type="GO" id="GO:0004657">
    <property type="term" value="F:proline dehydrogenase activity"/>
    <property type="evidence" value="ECO:0007669"/>
    <property type="project" value="UniProtKB-UniRule"/>
</dbReference>
<evidence type="ECO:0000256" key="5">
    <source>
        <dbReference type="ARBA" id="ARBA00022630"/>
    </source>
</evidence>
<evidence type="ECO:0000256" key="17">
    <source>
        <dbReference type="ARBA" id="ARBA00060911"/>
    </source>
</evidence>
<reference evidence="25" key="1">
    <citation type="submission" date="2023-08" db="EMBL/GenBank/DDBJ databases">
        <title>Emergence of clinically-relevant ST2 carbapenem-resistant Acinetobacter baumannii strains in hospital sewages in Zhejiang, East of China.</title>
        <authorList>
            <person name="Kaichao C."/>
            <person name="Zhang R."/>
        </authorList>
    </citation>
    <scope>NUCLEOTIDE SEQUENCE</scope>
    <source>
        <strain evidence="25">M-RB-37</strain>
    </source>
</reference>
<evidence type="ECO:0000313" key="26">
    <source>
        <dbReference type="Proteomes" id="UP001243844"/>
    </source>
</evidence>
<dbReference type="InterPro" id="IPR016161">
    <property type="entry name" value="Ald_DH/histidinol_DH"/>
</dbReference>
<evidence type="ECO:0000256" key="20">
    <source>
        <dbReference type="SAM" id="Coils"/>
    </source>
</evidence>
<evidence type="ECO:0000256" key="19">
    <source>
        <dbReference type="PIRSR" id="PIRSR000197-1"/>
    </source>
</evidence>
<keyword evidence="6 18" id="KW-0274">FAD</keyword>
<evidence type="ECO:0000256" key="13">
    <source>
        <dbReference type="ARBA" id="ARBA00023268"/>
    </source>
</evidence>
<dbReference type="Gene3D" id="1.20.5.550">
    <property type="entry name" value="Single Helix bin"/>
    <property type="match status" value="1"/>
</dbReference>
<feature type="domain" description="Proline utilization A proline dehydrogenase N-terminal" evidence="24">
    <location>
        <begin position="25"/>
        <end position="72"/>
    </location>
</feature>
<dbReference type="PANTHER" id="PTHR42862">
    <property type="entry name" value="DELTA-1-PYRROLINE-5-CARBOXYLATE DEHYDROGENASE 1, ISOFORM A-RELATED"/>
    <property type="match status" value="1"/>
</dbReference>
<name>A0AAW8J8K7_9GAMM</name>
<dbReference type="InterPro" id="IPR041349">
    <property type="entry name" value="PRODH"/>
</dbReference>
<evidence type="ECO:0000313" key="25">
    <source>
        <dbReference type="EMBL" id="MDQ8935828.1"/>
    </source>
</evidence>
<dbReference type="InterPro" id="IPR005933">
    <property type="entry name" value="PutA_C"/>
</dbReference>
<dbReference type="InterPro" id="IPR016163">
    <property type="entry name" value="Ald_DH_C"/>
</dbReference>
<dbReference type="NCBIfam" id="TIGR01238">
    <property type="entry name" value="D1pyr5carbox3"/>
    <property type="match status" value="1"/>
</dbReference>
<keyword evidence="12 18" id="KW-0804">Transcription</keyword>
<evidence type="ECO:0000256" key="10">
    <source>
        <dbReference type="ARBA" id="ARBA00023062"/>
    </source>
</evidence>
<dbReference type="PROSITE" id="PS00070">
    <property type="entry name" value="ALDEHYDE_DEHYDR_CYS"/>
    <property type="match status" value="1"/>
</dbReference>
<dbReference type="InterPro" id="IPR016160">
    <property type="entry name" value="Ald_DH_CS_CYS"/>
</dbReference>
<dbReference type="SUPFAM" id="SSF51730">
    <property type="entry name" value="FAD-linked oxidoreductase"/>
    <property type="match status" value="1"/>
</dbReference>
<comment type="similarity">
    <text evidence="17 18">In the C-terminal section; belongs to the aldehyde dehydrogenase family.</text>
</comment>
<dbReference type="Pfam" id="PF14850">
    <property type="entry name" value="Pro_dh-DNA_bdg"/>
    <property type="match status" value="1"/>
</dbReference>
<dbReference type="GO" id="GO:0003842">
    <property type="term" value="F:L-glutamate gamma-semialdehyde dehydrogenase activity"/>
    <property type="evidence" value="ECO:0007669"/>
    <property type="project" value="UniProtKB-UniRule"/>
</dbReference>
<comment type="pathway">
    <text evidence="3 18">Amino-acid degradation; L-proline degradation into L-glutamate; L-glutamate from L-proline: step 2/2.</text>
</comment>
<dbReference type="InterPro" id="IPR024089">
    <property type="entry name" value="PRODH_PutA_dom_I/II"/>
</dbReference>
<evidence type="ECO:0000256" key="1">
    <source>
        <dbReference type="ARBA" id="ARBA00001974"/>
    </source>
</evidence>
<keyword evidence="20" id="KW-0175">Coiled coil</keyword>
<dbReference type="GO" id="GO:0003700">
    <property type="term" value="F:DNA-binding transcription factor activity"/>
    <property type="evidence" value="ECO:0007669"/>
    <property type="project" value="InterPro"/>
</dbReference>
<keyword evidence="7 18" id="KW-0560">Oxidoreductase</keyword>
<keyword evidence="5 18" id="KW-0285">Flavoprotein</keyword>
<dbReference type="SUPFAM" id="SSF53720">
    <property type="entry name" value="ALDH-like"/>
    <property type="match status" value="1"/>
</dbReference>
<comment type="caution">
    <text evidence="25">The sequence shown here is derived from an EMBL/GenBank/DDBJ whole genome shotgun (WGS) entry which is preliminary data.</text>
</comment>
<dbReference type="PIRSF" id="PIRSF000197">
    <property type="entry name" value="Bifunct_PutA"/>
    <property type="match status" value="1"/>
</dbReference>
<dbReference type="InterPro" id="IPR029041">
    <property type="entry name" value="FAD-linked_oxidoreductase-like"/>
</dbReference>
<evidence type="ECO:0000256" key="3">
    <source>
        <dbReference type="ARBA" id="ARBA00004786"/>
    </source>
</evidence>
<dbReference type="InterPro" id="IPR050485">
    <property type="entry name" value="Proline_metab_enzyme"/>
</dbReference>
<dbReference type="Proteomes" id="UP001243844">
    <property type="component" value="Unassembled WGS sequence"/>
</dbReference>
<dbReference type="GO" id="GO:0003677">
    <property type="term" value="F:DNA binding"/>
    <property type="evidence" value="ECO:0007669"/>
    <property type="project" value="UniProtKB-KW"/>
</dbReference>
<dbReference type="RefSeq" id="WP_308981474.1">
    <property type="nucleotide sequence ID" value="NZ_JAVIDL010000014.1"/>
</dbReference>
<keyword evidence="8 18" id="KW-0805">Transcription regulation</keyword>
<dbReference type="Pfam" id="PF18327">
    <property type="entry name" value="PRODH"/>
    <property type="match status" value="1"/>
</dbReference>
<dbReference type="InterPro" id="IPR025703">
    <property type="entry name" value="Bifunct_PutA"/>
</dbReference>
<dbReference type="Gene3D" id="3.20.20.220">
    <property type="match status" value="1"/>
</dbReference>
<dbReference type="FunFam" id="1.20.5.460:FF:000001">
    <property type="entry name" value="Bifunctional protein PutA"/>
    <property type="match status" value="1"/>
</dbReference>
<dbReference type="FunFam" id="3.20.20.220:FF:000004">
    <property type="entry name" value="Bifunctional protein PutA"/>
    <property type="match status" value="1"/>
</dbReference>
<feature type="domain" description="Proline dehydrogenase" evidence="22">
    <location>
        <begin position="204"/>
        <end position="505"/>
    </location>
</feature>
<feature type="active site" evidence="19">
    <location>
        <position position="855"/>
    </location>
</feature>
<dbReference type="Pfam" id="PF01619">
    <property type="entry name" value="Pro_dh"/>
    <property type="match status" value="1"/>
</dbReference>
<dbReference type="Gene3D" id="3.40.309.10">
    <property type="entry name" value="Aldehyde Dehydrogenase, Chain A, domain 2"/>
    <property type="match status" value="1"/>
</dbReference>
<evidence type="ECO:0000256" key="6">
    <source>
        <dbReference type="ARBA" id="ARBA00022827"/>
    </source>
</evidence>
<dbReference type="CDD" id="cd07125">
    <property type="entry name" value="ALDH_PutA-P5CDH"/>
    <property type="match status" value="1"/>
</dbReference>
<evidence type="ECO:0000256" key="2">
    <source>
        <dbReference type="ARBA" id="ARBA00004739"/>
    </source>
</evidence>
<protein>
    <recommendedName>
        <fullName evidence="18">Bifunctional protein PutA</fullName>
    </recommendedName>
    <domain>
        <recommendedName>
            <fullName evidence="18">Proline dehydrogenase</fullName>
            <ecNumber evidence="18">1.5.5.2</ecNumber>
        </recommendedName>
        <alternativeName>
            <fullName evidence="18">Proline oxidase</fullName>
        </alternativeName>
    </domain>
    <domain>
        <recommendedName>
            <fullName evidence="18">Delta-1-pyrroline-5-carboxylate dehydrogenase</fullName>
            <shortName evidence="18">P5C dehydrogenase</shortName>
            <ecNumber evidence="18">1.2.1.88</ecNumber>
        </recommendedName>
        <alternativeName>
            <fullName evidence="18">L-glutamate gamma-semialdehyde dehydrogenase</fullName>
        </alternativeName>
    </domain>
</protein>
<dbReference type="SUPFAM" id="SSF81935">
    <property type="entry name" value="N-terminal domain of bifunctional PutA protein"/>
    <property type="match status" value="1"/>
</dbReference>
<dbReference type="EMBL" id="JAVIDL010000014">
    <property type="protein sequence ID" value="MDQ8935828.1"/>
    <property type="molecule type" value="Genomic_DNA"/>
</dbReference>
<organism evidence="25 26">
    <name type="scientific">Acinetobacter rudis</name>
    <dbReference type="NCBI Taxonomy" id="632955"/>
    <lineage>
        <taxon>Bacteria</taxon>
        <taxon>Pseudomonadati</taxon>
        <taxon>Pseudomonadota</taxon>
        <taxon>Gammaproteobacteria</taxon>
        <taxon>Moraxellales</taxon>
        <taxon>Moraxellaceae</taxon>
        <taxon>Acinetobacter</taxon>
    </lineage>
</organism>